<reference evidence="4 5" key="1">
    <citation type="submission" date="2024-06" db="EMBL/GenBank/DDBJ databases">
        <authorList>
            <person name="Kraege A."/>
            <person name="Thomma B."/>
        </authorList>
    </citation>
    <scope>NUCLEOTIDE SEQUENCE [LARGE SCALE GENOMIC DNA]</scope>
</reference>
<dbReference type="PANTHER" id="PTHR44329:SF214">
    <property type="entry name" value="PROTEIN KINASE DOMAIN-CONTAINING PROTEIN"/>
    <property type="match status" value="1"/>
</dbReference>
<dbReference type="InterPro" id="IPR003018">
    <property type="entry name" value="GAF"/>
</dbReference>
<feature type="domain" description="Protein kinase" evidence="3">
    <location>
        <begin position="478"/>
        <end position="765"/>
    </location>
</feature>
<dbReference type="Gene3D" id="3.30.450.40">
    <property type="match status" value="1"/>
</dbReference>
<dbReference type="InterPro" id="IPR029016">
    <property type="entry name" value="GAF-like_dom_sf"/>
</dbReference>
<dbReference type="Gene3D" id="1.10.510.10">
    <property type="entry name" value="Transferase(Phosphotransferase) domain 1"/>
    <property type="match status" value="1"/>
</dbReference>
<dbReference type="Pfam" id="PF07714">
    <property type="entry name" value="PK_Tyr_Ser-Thr"/>
    <property type="match status" value="1"/>
</dbReference>
<keyword evidence="5" id="KW-1185">Reference proteome</keyword>
<dbReference type="InterPro" id="IPR001245">
    <property type="entry name" value="Ser-Thr/Tyr_kinase_cat_dom"/>
</dbReference>
<feature type="compositionally biased region" description="Low complexity" evidence="2">
    <location>
        <begin position="74"/>
        <end position="87"/>
    </location>
</feature>
<feature type="compositionally biased region" description="Polar residues" evidence="2">
    <location>
        <begin position="14"/>
        <end position="26"/>
    </location>
</feature>
<name>A0ABP1GG63_9CHLO</name>
<keyword evidence="1" id="KW-0675">Receptor</keyword>
<accession>A0ABP1GG63</accession>
<proteinExistence type="predicted"/>
<evidence type="ECO:0000313" key="4">
    <source>
        <dbReference type="EMBL" id="CAL5229554.1"/>
    </source>
</evidence>
<evidence type="ECO:0000256" key="1">
    <source>
        <dbReference type="ARBA" id="ARBA00023170"/>
    </source>
</evidence>
<dbReference type="InterPro" id="IPR000719">
    <property type="entry name" value="Prot_kinase_dom"/>
</dbReference>
<evidence type="ECO:0000259" key="3">
    <source>
        <dbReference type="PROSITE" id="PS50011"/>
    </source>
</evidence>
<dbReference type="SUPFAM" id="SSF56112">
    <property type="entry name" value="Protein kinase-like (PK-like)"/>
    <property type="match status" value="1"/>
</dbReference>
<dbReference type="PROSITE" id="PS50011">
    <property type="entry name" value="PROTEIN_KINASE_DOM"/>
    <property type="match status" value="1"/>
</dbReference>
<dbReference type="InterPro" id="IPR051681">
    <property type="entry name" value="Ser/Thr_Kinases-Pseudokinases"/>
</dbReference>
<dbReference type="SUPFAM" id="SSF55781">
    <property type="entry name" value="GAF domain-like"/>
    <property type="match status" value="1"/>
</dbReference>
<dbReference type="PANTHER" id="PTHR44329">
    <property type="entry name" value="SERINE/THREONINE-PROTEIN KINASE TNNI3K-RELATED"/>
    <property type="match status" value="1"/>
</dbReference>
<dbReference type="Gene3D" id="3.30.200.20">
    <property type="entry name" value="Phosphorylase Kinase, domain 1"/>
    <property type="match status" value="1"/>
</dbReference>
<dbReference type="EMBL" id="CAXHTA020000021">
    <property type="protein sequence ID" value="CAL5229554.1"/>
    <property type="molecule type" value="Genomic_DNA"/>
</dbReference>
<comment type="caution">
    <text evidence="4">The sequence shown here is derived from an EMBL/GenBank/DDBJ whole genome shotgun (WGS) entry which is preliminary data.</text>
</comment>
<gene>
    <name evidence="4" type="primary">g12904</name>
    <name evidence="4" type="ORF">VP750_LOCUS11460</name>
</gene>
<protein>
    <submittedName>
        <fullName evidence="4">G12904 protein</fullName>
    </submittedName>
</protein>
<feature type="compositionally biased region" description="Basic and acidic residues" evidence="2">
    <location>
        <begin position="29"/>
        <end position="43"/>
    </location>
</feature>
<dbReference type="Pfam" id="PF01590">
    <property type="entry name" value="GAF"/>
    <property type="match status" value="1"/>
</dbReference>
<organism evidence="4 5">
    <name type="scientific">Coccomyxa viridis</name>
    <dbReference type="NCBI Taxonomy" id="1274662"/>
    <lineage>
        <taxon>Eukaryota</taxon>
        <taxon>Viridiplantae</taxon>
        <taxon>Chlorophyta</taxon>
        <taxon>core chlorophytes</taxon>
        <taxon>Trebouxiophyceae</taxon>
        <taxon>Trebouxiophyceae incertae sedis</taxon>
        <taxon>Coccomyxaceae</taxon>
        <taxon>Coccomyxa</taxon>
    </lineage>
</organism>
<dbReference type="InterPro" id="IPR011009">
    <property type="entry name" value="Kinase-like_dom_sf"/>
</dbReference>
<evidence type="ECO:0000256" key="2">
    <source>
        <dbReference type="SAM" id="MobiDB-lite"/>
    </source>
</evidence>
<evidence type="ECO:0000313" key="5">
    <source>
        <dbReference type="Proteomes" id="UP001497392"/>
    </source>
</evidence>
<feature type="compositionally biased region" description="Low complexity" evidence="2">
    <location>
        <begin position="45"/>
        <end position="64"/>
    </location>
</feature>
<sequence>MGAALACGRAQGEDTASPTASTSPQPCNKKKDYEIVAVAHKEGSASPRTTIGAAAAAPAQQHSRAPSEAARTELAGSLSSRSSASHGSDCRRSTGVLRSISSRDLEDGVQEWVKPHLWLDKGPPSAPCEPERLSTLYGIAPAGKLENLRHPKFGPLLDLACKIFGTQSAAVSLMGDCEMYILEGRGKLSAGDTIESPAEAGGFCCWSVIPSCASVLMVEDALKDARFQTSSFVSCEDGIRFYIGAPLVASNGHRLGMMCVYDTKPRRVDAHTAQIVCNLAELAVRELEREWAAQVERNNVQSALRCMDCYEQGFIFLDLADPTGWQILYVSPQAALQTGLPEEGLCSLKFWDVFECDTVDEEGKAEWLRAVQQEERFTMMGLRRRQLPGHAAPETAWDPECRPAAKETLSSSDCALIGIPAELPVLISQQRLYVAEFQANCSSPIAAAAEARAAYKKSSEVRRKKDCGRPQNIPFAGCEVGQLISEDGQVRFYRGVYHSNPVILKVIDTSHELDVKSNDDLVLTSRVTTRLRHPCIVRTMAHCVTEAPSSKPWDSAHSATSGSSSKRDACWMMLEYCDKGTLQEAVMKGSFLEGRKPGAAPDIKAVVSAALEIAMGMAYLHGRDLIHGDLNGDHVWLQSGCTPQGFHCKVGCFALSRSAILARLEAVSYAPIAHFPPELLKDHIITKAADAYAFGILMWELYNCARAWANLTHVQVAKAVFMNRKLKWPASTPVKYRKLAAACMAYDPEDRPMFSECVEQLHEMWAMYDRCGD</sequence>
<feature type="region of interest" description="Disordered" evidence="2">
    <location>
        <begin position="1"/>
        <end position="95"/>
    </location>
</feature>
<dbReference type="Proteomes" id="UP001497392">
    <property type="component" value="Unassembled WGS sequence"/>
</dbReference>